<protein>
    <submittedName>
        <fullName evidence="1">Uncharacterized protein</fullName>
    </submittedName>
</protein>
<organism evidence="1 2">
    <name type="scientific">Streptomyces phage Caelum</name>
    <dbReference type="NCBI Taxonomy" id="2530160"/>
    <lineage>
        <taxon>Viruses</taxon>
        <taxon>Duplodnaviria</taxon>
        <taxon>Heunggongvirae</taxon>
        <taxon>Uroviricota</taxon>
        <taxon>Caudoviricetes</taxon>
        <taxon>Arquatrovirinae</taxon>
        <taxon>Caelumvirus</taxon>
        <taxon>Caelumvirus caelum</taxon>
    </lineage>
</organism>
<name>A0A481VZG9_9CAUD</name>
<dbReference type="GeneID" id="64471435"/>
<sequence length="72" mass="8114">MNDALKGQVRELVAEYKARDAKRDAELDELRDEDGEPIDGDYYRLDERRTDLALAAADDLCGLIDKLAELTS</sequence>
<keyword evidence="2" id="KW-1185">Reference proteome</keyword>
<reference evidence="1 2" key="1">
    <citation type="submission" date="2019-02" db="EMBL/GenBank/DDBJ databases">
        <authorList>
            <person name="Paul L."/>
            <person name="Brownson E.L."/>
            <person name="Lucero K."/>
            <person name="Page S.T."/>
            <person name="Garlena R.A."/>
            <person name="Russell D.A."/>
            <person name="Pope W.H."/>
            <person name="Jacobs-Sera D."/>
            <person name="Hatfull G.F."/>
        </authorList>
    </citation>
    <scope>NUCLEOTIDE SEQUENCE [LARGE SCALE GENOMIC DNA]</scope>
</reference>
<evidence type="ECO:0000313" key="2">
    <source>
        <dbReference type="Proteomes" id="UP000292314"/>
    </source>
</evidence>
<gene>
    <name evidence="1" type="primary">62</name>
    <name evidence="1" type="ORF">SEA_CAELUM_62</name>
</gene>
<dbReference type="KEGG" id="vg:64471435"/>
<evidence type="ECO:0000313" key="1">
    <source>
        <dbReference type="EMBL" id="QBI99422.1"/>
    </source>
</evidence>
<accession>A0A481VZG9</accession>
<dbReference type="Proteomes" id="UP000292314">
    <property type="component" value="Genome"/>
</dbReference>
<dbReference type="EMBL" id="MK524524">
    <property type="protein sequence ID" value="QBI99422.1"/>
    <property type="molecule type" value="Genomic_DNA"/>
</dbReference>
<proteinExistence type="predicted"/>
<dbReference type="RefSeq" id="YP_010055511.1">
    <property type="nucleotide sequence ID" value="NC_054666.1"/>
</dbReference>